<dbReference type="AlphaFoldDB" id="A0A5D4MGD8"/>
<comment type="caution">
    <text evidence="2">The sequence shown here is derived from an EMBL/GenBank/DDBJ whole genome shotgun (WGS) entry which is preliminary data.</text>
</comment>
<name>A0A5D4MGD8_9BACI</name>
<feature type="transmembrane region" description="Helical" evidence="1">
    <location>
        <begin position="227"/>
        <end position="247"/>
    </location>
</feature>
<proteinExistence type="predicted"/>
<feature type="transmembrane region" description="Helical" evidence="1">
    <location>
        <begin position="159"/>
        <end position="191"/>
    </location>
</feature>
<gene>
    <name evidence="2" type="ORF">FZC84_04510</name>
</gene>
<keyword evidence="1" id="KW-0812">Transmembrane</keyword>
<protein>
    <submittedName>
        <fullName evidence="2">DUF1189 domain-containing protein</fullName>
    </submittedName>
</protein>
<dbReference type="RefSeq" id="WP_148953112.1">
    <property type="nucleotide sequence ID" value="NZ_VTEG01000002.1"/>
</dbReference>
<reference evidence="2 3" key="1">
    <citation type="submission" date="2019-08" db="EMBL/GenBank/DDBJ databases">
        <title>Bacillus genomes from the desert of Cuatro Cienegas, Coahuila.</title>
        <authorList>
            <person name="Olmedo-Alvarez G."/>
        </authorList>
    </citation>
    <scope>NUCLEOTIDE SEQUENCE [LARGE SCALE GENOMIC DNA]</scope>
    <source>
        <strain evidence="2 3">CH128b_4D</strain>
    </source>
</reference>
<dbReference type="EMBL" id="VTEG01000002">
    <property type="protein sequence ID" value="TYS00763.1"/>
    <property type="molecule type" value="Genomic_DNA"/>
</dbReference>
<feature type="transmembrane region" description="Helical" evidence="1">
    <location>
        <begin position="203"/>
        <end position="221"/>
    </location>
</feature>
<keyword evidence="1" id="KW-0472">Membrane</keyword>
<keyword evidence="1" id="KW-1133">Transmembrane helix</keyword>
<evidence type="ECO:0000256" key="1">
    <source>
        <dbReference type="SAM" id="Phobius"/>
    </source>
</evidence>
<sequence>MNIFKQLYKSLYSPKDIAAYRFQGIGKTILYVFLLVLVSILPAAYSLSIFTSEAIEESISAVESELPPFSIEDSTLISDSQEPVTIRKEHLTFIMDSSGSVPLSKLGEEMNAVALLEDEFVFVIAGEIQSYPYSLFEGINADNDEIVTFLETLKSLKGIILSVFILILYLFSAGMAFIKVSVFALIAILFANMLFRKLPYRQAWRITAYSVTLSTIFFTIMEMLNTFVPASFFLDWIVTCIILYLAIKEIPKPKAIK</sequence>
<feature type="transmembrane region" description="Helical" evidence="1">
    <location>
        <begin position="29"/>
        <end position="50"/>
    </location>
</feature>
<evidence type="ECO:0000313" key="2">
    <source>
        <dbReference type="EMBL" id="TYS00763.1"/>
    </source>
</evidence>
<organism evidence="2 3">
    <name type="scientific">Rossellomorea vietnamensis</name>
    <dbReference type="NCBI Taxonomy" id="218284"/>
    <lineage>
        <taxon>Bacteria</taxon>
        <taxon>Bacillati</taxon>
        <taxon>Bacillota</taxon>
        <taxon>Bacilli</taxon>
        <taxon>Bacillales</taxon>
        <taxon>Bacillaceae</taxon>
        <taxon>Rossellomorea</taxon>
    </lineage>
</organism>
<dbReference type="InterPro" id="IPR009574">
    <property type="entry name" value="DUF1189"/>
</dbReference>
<dbReference type="Pfam" id="PF06691">
    <property type="entry name" value="DUF1189"/>
    <property type="match status" value="1"/>
</dbReference>
<dbReference type="Proteomes" id="UP000325182">
    <property type="component" value="Unassembled WGS sequence"/>
</dbReference>
<accession>A0A5D4MGD8</accession>
<evidence type="ECO:0000313" key="3">
    <source>
        <dbReference type="Proteomes" id="UP000325182"/>
    </source>
</evidence>